<dbReference type="STRING" id="1182545.A0A072PGD1"/>
<dbReference type="EMBL" id="AMGV01000003">
    <property type="protein sequence ID" value="KEF58787.1"/>
    <property type="molecule type" value="Genomic_DNA"/>
</dbReference>
<dbReference type="RefSeq" id="XP_013261377.1">
    <property type="nucleotide sequence ID" value="XM_013405923.1"/>
</dbReference>
<gene>
    <name evidence="4" type="ORF">A1O9_03630</name>
</gene>
<feature type="region of interest" description="Disordered" evidence="2">
    <location>
        <begin position="351"/>
        <end position="373"/>
    </location>
</feature>
<name>A0A072PGD1_9EURO</name>
<dbReference type="Pfam" id="PF25540">
    <property type="entry name" value="DUF7923"/>
    <property type="match status" value="1"/>
</dbReference>
<proteinExistence type="predicted"/>
<dbReference type="PANTHER" id="PTHR37543:SF1">
    <property type="entry name" value="CCCH ZINC FINGER DNA BINDING PROTEIN (AFU_ORTHOLOGUE AFUA_5G12760)"/>
    <property type="match status" value="1"/>
</dbReference>
<dbReference type="VEuPathDB" id="FungiDB:A1O9_03630"/>
<feature type="domain" description="DUF7923" evidence="3">
    <location>
        <begin position="143"/>
        <end position="327"/>
    </location>
</feature>
<evidence type="ECO:0000256" key="2">
    <source>
        <dbReference type="SAM" id="MobiDB-lite"/>
    </source>
</evidence>
<reference evidence="4 5" key="1">
    <citation type="submission" date="2013-03" db="EMBL/GenBank/DDBJ databases">
        <title>The Genome Sequence of Exophiala aquamarina CBS 119918.</title>
        <authorList>
            <consortium name="The Broad Institute Genomics Platform"/>
            <person name="Cuomo C."/>
            <person name="de Hoog S."/>
            <person name="Gorbushina A."/>
            <person name="Walker B."/>
            <person name="Young S.K."/>
            <person name="Zeng Q."/>
            <person name="Gargeya S."/>
            <person name="Fitzgerald M."/>
            <person name="Haas B."/>
            <person name="Abouelleil A."/>
            <person name="Allen A.W."/>
            <person name="Alvarado L."/>
            <person name="Arachchi H.M."/>
            <person name="Berlin A.M."/>
            <person name="Chapman S.B."/>
            <person name="Gainer-Dewar J."/>
            <person name="Goldberg J."/>
            <person name="Griggs A."/>
            <person name="Gujja S."/>
            <person name="Hansen M."/>
            <person name="Howarth C."/>
            <person name="Imamovic A."/>
            <person name="Ireland A."/>
            <person name="Larimer J."/>
            <person name="McCowan C."/>
            <person name="Murphy C."/>
            <person name="Pearson M."/>
            <person name="Poon T.W."/>
            <person name="Priest M."/>
            <person name="Roberts A."/>
            <person name="Saif S."/>
            <person name="Shea T."/>
            <person name="Sisk P."/>
            <person name="Sykes S."/>
            <person name="Wortman J."/>
            <person name="Nusbaum C."/>
            <person name="Birren B."/>
        </authorList>
    </citation>
    <scope>NUCLEOTIDE SEQUENCE [LARGE SCALE GENOMIC DNA]</scope>
    <source>
        <strain evidence="4 5">CBS 119918</strain>
    </source>
</reference>
<protein>
    <recommendedName>
        <fullName evidence="3">DUF7923 domain-containing protein</fullName>
    </recommendedName>
</protein>
<keyword evidence="5" id="KW-1185">Reference proteome</keyword>
<accession>A0A072PGD1</accession>
<dbReference type="InterPro" id="IPR057683">
    <property type="entry name" value="DUF7923"/>
</dbReference>
<evidence type="ECO:0000259" key="3">
    <source>
        <dbReference type="Pfam" id="PF25540"/>
    </source>
</evidence>
<evidence type="ECO:0000256" key="1">
    <source>
        <dbReference type="SAM" id="Coils"/>
    </source>
</evidence>
<sequence>MDFESLADKFEALQDDLAYANELCEQANIQFEKYRTEIYHSKRNMALLQQQLAQQTATSNVLRAQAEKHLIDLRRERVLNAQLQARLATENNSLKAMTKQAATAEEQLAEAKFDLEYLKCTTYLGDPQLPPLALNSEAPLTPEPFVVVLVDGDAYTLFSHKGAGQTNPGGLAAMQIKFEVTKYIRDQKGTIPFASKVITRVFQNFKSIITSENSSLRQRKTAQQQRDLTTFATQFTEKLPLFDFFDAGRGKERVDDKIREHFHLFLSQPNCYAVFLAVCFDNGFARMLERYVDHPSIREKIILVSSGYKALEIGELPLNTVIWPGVFATARPSKQLAAILERKIRERRKQRSLSKLSLDRSRTTTRQHMISTPGPETLSDLLQPWNVRLALAGYFGMGTLWLHDPDETEENNKHRPCITVQANQELD</sequence>
<dbReference type="AlphaFoldDB" id="A0A072PGD1"/>
<dbReference type="GeneID" id="25278564"/>
<evidence type="ECO:0000313" key="4">
    <source>
        <dbReference type="EMBL" id="KEF58787.1"/>
    </source>
</evidence>
<evidence type="ECO:0000313" key="5">
    <source>
        <dbReference type="Proteomes" id="UP000027920"/>
    </source>
</evidence>
<dbReference type="Proteomes" id="UP000027920">
    <property type="component" value="Unassembled WGS sequence"/>
</dbReference>
<dbReference type="HOGENOM" id="CLU_568578_0_0_1"/>
<organism evidence="4 5">
    <name type="scientific">Exophiala aquamarina CBS 119918</name>
    <dbReference type="NCBI Taxonomy" id="1182545"/>
    <lineage>
        <taxon>Eukaryota</taxon>
        <taxon>Fungi</taxon>
        <taxon>Dikarya</taxon>
        <taxon>Ascomycota</taxon>
        <taxon>Pezizomycotina</taxon>
        <taxon>Eurotiomycetes</taxon>
        <taxon>Chaetothyriomycetidae</taxon>
        <taxon>Chaetothyriales</taxon>
        <taxon>Herpotrichiellaceae</taxon>
        <taxon>Exophiala</taxon>
    </lineage>
</organism>
<keyword evidence="1" id="KW-0175">Coiled coil</keyword>
<comment type="caution">
    <text evidence="4">The sequence shown here is derived from an EMBL/GenBank/DDBJ whole genome shotgun (WGS) entry which is preliminary data.</text>
</comment>
<dbReference type="PANTHER" id="PTHR37543">
    <property type="entry name" value="CCCH ZINC FINGER DNA BINDING PROTEIN (AFU_ORTHOLOGUE AFUA_5G12760)"/>
    <property type="match status" value="1"/>
</dbReference>
<dbReference type="OrthoDB" id="2270193at2759"/>
<feature type="coiled-coil region" evidence="1">
    <location>
        <begin position="80"/>
        <end position="114"/>
    </location>
</feature>